<dbReference type="GO" id="GO:0016787">
    <property type="term" value="F:hydrolase activity"/>
    <property type="evidence" value="ECO:0007669"/>
    <property type="project" value="InterPro"/>
</dbReference>
<keyword evidence="6" id="KW-0347">Helicase</keyword>
<dbReference type="InterPro" id="IPR014001">
    <property type="entry name" value="Helicase_ATP-bd"/>
</dbReference>
<dbReference type="PANTHER" id="PTHR30580:SF1">
    <property type="entry name" value="COMF OPERON PROTEIN 1"/>
    <property type="match status" value="1"/>
</dbReference>
<dbReference type="CDD" id="cd18785">
    <property type="entry name" value="SF2_C"/>
    <property type="match status" value="1"/>
</dbReference>
<evidence type="ECO:0000313" key="7">
    <source>
        <dbReference type="Proteomes" id="UP000323274"/>
    </source>
</evidence>
<dbReference type="SMART" id="SM00490">
    <property type="entry name" value="HELICc"/>
    <property type="match status" value="1"/>
</dbReference>
<evidence type="ECO:0000256" key="2">
    <source>
        <dbReference type="ARBA" id="ARBA00022840"/>
    </source>
</evidence>
<dbReference type="SUPFAM" id="SSF52540">
    <property type="entry name" value="P-loop containing nucleoside triphosphate hydrolases"/>
    <property type="match status" value="1"/>
</dbReference>
<dbReference type="EMBL" id="BJJW01000008">
    <property type="protein sequence ID" value="GDZ84130.1"/>
    <property type="molecule type" value="Genomic_DNA"/>
</dbReference>
<dbReference type="AlphaFoldDB" id="A0A5A5TYY7"/>
<reference evidence="6 7" key="1">
    <citation type="submission" date="2019-04" db="EMBL/GenBank/DDBJ databases">
        <title>A pseudo-fructophilic Leuconostoc citreum strain F192-5 isolated from peel of satsuma mandarin: the first report for isolation and characterization of strain-dependent fructophilic-like characteristics.</title>
        <authorList>
            <person name="Maeno S."/>
            <person name="Tanizawa Y."/>
            <person name="Kajikawa A."/>
            <person name="Kanesaki Y."/>
            <person name="Kubota E."/>
            <person name="Arita M."/>
            <person name="Leon D."/>
            <person name="Endo A."/>
        </authorList>
    </citation>
    <scope>NUCLEOTIDE SEQUENCE [LARGE SCALE GENOMIC DNA]</scope>
    <source>
        <strain evidence="6 7">F192-5</strain>
    </source>
</reference>
<organism evidence="6 7">
    <name type="scientific">Leuconostoc citreum</name>
    <dbReference type="NCBI Taxonomy" id="33964"/>
    <lineage>
        <taxon>Bacteria</taxon>
        <taxon>Bacillati</taxon>
        <taxon>Bacillota</taxon>
        <taxon>Bacilli</taxon>
        <taxon>Lactobacillales</taxon>
        <taxon>Lactobacillaceae</taxon>
        <taxon>Leuconostoc</taxon>
    </lineage>
</organism>
<keyword evidence="6" id="KW-0378">Hydrolase</keyword>
<dbReference type="InterPro" id="IPR001650">
    <property type="entry name" value="Helicase_C-like"/>
</dbReference>
<dbReference type="GO" id="GO:0006302">
    <property type="term" value="P:double-strand break repair"/>
    <property type="evidence" value="ECO:0007669"/>
    <property type="project" value="TreeGrafter"/>
</dbReference>
<evidence type="ECO:0000256" key="1">
    <source>
        <dbReference type="ARBA" id="ARBA00022741"/>
    </source>
</evidence>
<evidence type="ECO:0000313" key="6">
    <source>
        <dbReference type="EMBL" id="GDZ84130.1"/>
    </source>
</evidence>
<dbReference type="GO" id="GO:0003677">
    <property type="term" value="F:DNA binding"/>
    <property type="evidence" value="ECO:0007669"/>
    <property type="project" value="UniProtKB-KW"/>
</dbReference>
<protein>
    <submittedName>
        <fullName evidence="6">DNA/RNA helicase</fullName>
    </submittedName>
</protein>
<name>A0A5A5TYY7_LEUCI</name>
<evidence type="ECO:0000259" key="5">
    <source>
        <dbReference type="PROSITE" id="PS51194"/>
    </source>
</evidence>
<evidence type="ECO:0000259" key="4">
    <source>
        <dbReference type="PROSITE" id="PS51192"/>
    </source>
</evidence>
<dbReference type="PROSITE" id="PS51192">
    <property type="entry name" value="HELICASE_ATP_BIND_1"/>
    <property type="match status" value="1"/>
</dbReference>
<dbReference type="Pfam" id="PF04851">
    <property type="entry name" value="ResIII"/>
    <property type="match status" value="1"/>
</dbReference>
<dbReference type="PANTHER" id="PTHR30580">
    <property type="entry name" value="PRIMOSOMAL PROTEIN N"/>
    <property type="match status" value="1"/>
</dbReference>
<keyword evidence="3" id="KW-0238">DNA-binding</keyword>
<feature type="domain" description="Helicase ATP-binding" evidence="4">
    <location>
        <begin position="99"/>
        <end position="251"/>
    </location>
</feature>
<dbReference type="GO" id="GO:0043138">
    <property type="term" value="F:3'-5' DNA helicase activity"/>
    <property type="evidence" value="ECO:0007669"/>
    <property type="project" value="TreeGrafter"/>
</dbReference>
<dbReference type="Pfam" id="PF00271">
    <property type="entry name" value="Helicase_C"/>
    <property type="match status" value="1"/>
</dbReference>
<dbReference type="Proteomes" id="UP000323274">
    <property type="component" value="Unassembled WGS sequence"/>
</dbReference>
<dbReference type="Gene3D" id="3.40.50.300">
    <property type="entry name" value="P-loop containing nucleotide triphosphate hydrolases"/>
    <property type="match status" value="2"/>
</dbReference>
<dbReference type="GO" id="GO:0006310">
    <property type="term" value="P:DNA recombination"/>
    <property type="evidence" value="ECO:0007669"/>
    <property type="project" value="TreeGrafter"/>
</dbReference>
<feature type="domain" description="Helicase C-terminal" evidence="5">
    <location>
        <begin position="282"/>
        <end position="426"/>
    </location>
</feature>
<dbReference type="CDD" id="cd17925">
    <property type="entry name" value="DEXDc_ComFA"/>
    <property type="match status" value="1"/>
</dbReference>
<keyword evidence="1" id="KW-0547">Nucleotide-binding</keyword>
<dbReference type="GO" id="GO:0006270">
    <property type="term" value="P:DNA replication initiation"/>
    <property type="evidence" value="ECO:0007669"/>
    <property type="project" value="TreeGrafter"/>
</dbReference>
<proteinExistence type="predicted"/>
<dbReference type="RefSeq" id="WP_149334524.1">
    <property type="nucleotide sequence ID" value="NZ_BJJW01000008.1"/>
</dbReference>
<dbReference type="InterPro" id="IPR027417">
    <property type="entry name" value="P-loop_NTPase"/>
</dbReference>
<keyword evidence="2" id="KW-0067">ATP-binding</keyword>
<accession>A0A5A5TYY7</accession>
<evidence type="ECO:0000256" key="3">
    <source>
        <dbReference type="ARBA" id="ARBA00023125"/>
    </source>
</evidence>
<dbReference type="GO" id="GO:0005524">
    <property type="term" value="F:ATP binding"/>
    <property type="evidence" value="ECO:0007669"/>
    <property type="project" value="UniProtKB-KW"/>
</dbReference>
<sequence>MNNYYGRQIVNPKIASVPAGIIVRPAFISGICQRCGQQQLAPLPNQQFYCLACLSLGRVSSLDVLWSLPEPNAFAHHEMTLTWQGTLTAQQRLVSQALIDTLGAQQEHLVWAVTGAGKTEMMFPVISHALQAKQRVAILSPRVDVIVELAPRIATAFNTTPIAVLYGTQEENYRYTALVLATTHQMLRFKSAFDLLIIDEVDSFPYVNNAMLAYAVKQAKKAESTVIYLTATPTKIMKKRAERREINVSYLPLRFHQHPLPTLNVSLVGRWRKKLPQKLLRQLRQFQKRMQRFLIFVPRVADTLVIYRKISQRFPDMLGDFVHAGDVSRQQKVQNMRDEKIQYLVTTTILERGVTFPGIDVLILGAEEETFSENALVQIAGRVGRDNKRPTGLVRAYVQHINLKVLAAKRQIKLMNRRGATLGGKR</sequence>
<dbReference type="PROSITE" id="PS51194">
    <property type="entry name" value="HELICASE_CTER"/>
    <property type="match status" value="1"/>
</dbReference>
<comment type="caution">
    <text evidence="6">The sequence shown here is derived from an EMBL/GenBank/DDBJ whole genome shotgun (WGS) entry which is preliminary data.</text>
</comment>
<dbReference type="SMART" id="SM00487">
    <property type="entry name" value="DEXDc"/>
    <property type="match status" value="1"/>
</dbReference>
<dbReference type="InterPro" id="IPR006935">
    <property type="entry name" value="Helicase/UvrB_N"/>
</dbReference>
<gene>
    <name evidence="6" type="primary">comFA</name>
    <name evidence="6" type="ORF">LCIT_13720</name>
</gene>